<dbReference type="PANTHER" id="PTHR34218:SF4">
    <property type="entry name" value="ACYL-HOMOSERINE LACTONE ACYLASE QUIP"/>
    <property type="match status" value="1"/>
</dbReference>
<accession>A0ABW0Z671</accession>
<dbReference type="InterPro" id="IPR002692">
    <property type="entry name" value="S45"/>
</dbReference>
<reference evidence="6" key="1">
    <citation type="journal article" date="2019" name="Int. J. Syst. Evol. Microbiol.">
        <title>The Global Catalogue of Microorganisms (GCM) 10K type strain sequencing project: providing services to taxonomists for standard genome sequencing and annotation.</title>
        <authorList>
            <consortium name="The Broad Institute Genomics Platform"/>
            <consortium name="The Broad Institute Genome Sequencing Center for Infectious Disease"/>
            <person name="Wu L."/>
            <person name="Ma J."/>
        </authorList>
    </citation>
    <scope>NUCLEOTIDE SEQUENCE [LARGE SCALE GENOMIC DNA]</scope>
    <source>
        <strain evidence="6">CGMCC 4.7304</strain>
    </source>
</reference>
<name>A0ABW0Z671_9ACTN</name>
<feature type="region of interest" description="Disordered" evidence="4">
    <location>
        <begin position="470"/>
        <end position="500"/>
    </location>
</feature>
<evidence type="ECO:0000256" key="2">
    <source>
        <dbReference type="ARBA" id="ARBA00022801"/>
    </source>
</evidence>
<evidence type="ECO:0000256" key="3">
    <source>
        <dbReference type="ARBA" id="ARBA00023145"/>
    </source>
</evidence>
<feature type="compositionally biased region" description="Low complexity" evidence="4">
    <location>
        <begin position="265"/>
        <end position="284"/>
    </location>
</feature>
<evidence type="ECO:0000313" key="5">
    <source>
        <dbReference type="EMBL" id="MFC5722050.1"/>
    </source>
</evidence>
<dbReference type="SUPFAM" id="SSF56235">
    <property type="entry name" value="N-terminal nucleophile aminohydrolases (Ntn hydrolases)"/>
    <property type="match status" value="1"/>
</dbReference>
<evidence type="ECO:0000256" key="4">
    <source>
        <dbReference type="SAM" id="MobiDB-lite"/>
    </source>
</evidence>
<gene>
    <name evidence="5" type="ORF">ACFP1Z_17940</name>
</gene>
<dbReference type="RefSeq" id="WP_390317411.1">
    <property type="nucleotide sequence ID" value="NZ_JBHSPB010000010.1"/>
</dbReference>
<protein>
    <submittedName>
        <fullName evidence="5">Penicillin acylase family protein</fullName>
    </submittedName>
</protein>
<sequence>MPANTTGPSGEKKPGKKKKGRRARLLVLTLALLLVAGVAFGAYWSVSTVRASFPETSGTLQLKGLSAPVKVVRDGNGIPQIYADTEDDLFRAQGYVQAQDRFWEMDVRRHLTAGRLSEMFGADQVETDAFVRTMGWRKVAQEEYDTKLSADTKKTLQSFTDGVNAYLKDHQGKSLSVEYAALELENDYKPEPWTPVDSVAWLKAMAWDLRGNLQDEIDRSLASARLTPQQIEQLYPSYPYERNKPIVEGGAVDQAAKEFDPTKTTPPASQPGSAGSQSGARGSSGPAGGSGSSGSSTGGAGTPGMGGNTATGGGAGAGNGLRTGLSSLASTLDKIPALLGPSGSGIGSNSWVVSGQYTTTGKPLLANDPHLAPQMPSVWYQMGLHCTKVSDACRYDVAGFSFAGMPGVVIGHNQNIGWGMTNLGADVADLYLEKVTADTYLYDGKQLPFTTRKEIIKVAGGEDRTLTVRSTNSGPLVSDRNDELGKVGQDAPVQDPAPDRGEGYAVALRWTALDPGKSMDALLELDRAKNWKEFRAAAADFEVPSQNLVYADTEGNIGYQAPGRIPVRGKGDGRYPAPGWDSAYQWTGSIPQGELPWDYNPKRGYIVTANQAVTDKKYPFNLTSDWDYGARSQRINELIQSKIKDGGKISTEDMVKMQMDNSSEIAKLLTPYLLKIDVKGANDRETTYVREAQKLLQGWDYNQDADSAAAAYFNAVWRNVLKLAFGNKLPKELRVKGQCLQVRPANDAGPREDLDGRARLVVECGERDPDTAQPNGGDRWFEVVRNILDKPEDDWWKTNGNRTGTNPGTRNRDELLERAMKDARWELTSKLGKDVNSWSWGRLHQLNLKNQTLGKEGPGFVQWLLNRGPWNLAGGEAAVNAAGWNAAGGYEVLWVPSMRMVVNFDDFDKSRWINLTGASGHAYNAHYYDQTDKWAKGELLPWSYSPQAIKKAGGDELTLKP</sequence>
<dbReference type="Gene3D" id="2.30.120.10">
    <property type="match status" value="1"/>
</dbReference>
<dbReference type="PIRSF" id="PIRSF001227">
    <property type="entry name" value="Pen_acylase"/>
    <property type="match status" value="1"/>
</dbReference>
<dbReference type="PANTHER" id="PTHR34218">
    <property type="entry name" value="PEPTIDASE S45 PENICILLIN AMIDASE"/>
    <property type="match status" value="1"/>
</dbReference>
<dbReference type="InterPro" id="IPR029055">
    <property type="entry name" value="Ntn_hydrolases_N"/>
</dbReference>
<dbReference type="InterPro" id="IPR043146">
    <property type="entry name" value="Penicillin_amidase_N_B-knob"/>
</dbReference>
<evidence type="ECO:0000256" key="1">
    <source>
        <dbReference type="ARBA" id="ARBA00006586"/>
    </source>
</evidence>
<keyword evidence="2" id="KW-0378">Hydrolase</keyword>
<dbReference type="InterPro" id="IPR014395">
    <property type="entry name" value="Pen/GL7ACA/AHL_acylase"/>
</dbReference>
<dbReference type="Proteomes" id="UP001596083">
    <property type="component" value="Unassembled WGS sequence"/>
</dbReference>
<dbReference type="InterPro" id="IPR023343">
    <property type="entry name" value="Penicillin_amidase_dom1"/>
</dbReference>
<feature type="compositionally biased region" description="Gly residues" evidence="4">
    <location>
        <begin position="285"/>
        <end position="315"/>
    </location>
</feature>
<proteinExistence type="inferred from homology"/>
<comment type="caution">
    <text evidence="5">The sequence shown here is derived from an EMBL/GenBank/DDBJ whole genome shotgun (WGS) entry which is preliminary data.</text>
</comment>
<dbReference type="Gene3D" id="1.10.439.10">
    <property type="entry name" value="Penicillin Amidohydrolase, domain 1"/>
    <property type="match status" value="1"/>
</dbReference>
<keyword evidence="3" id="KW-0865">Zymogen</keyword>
<dbReference type="Pfam" id="PF01804">
    <property type="entry name" value="Penicil_amidase"/>
    <property type="match status" value="1"/>
</dbReference>
<comment type="similarity">
    <text evidence="1">Belongs to the peptidase S45 family.</text>
</comment>
<dbReference type="CDD" id="cd03747">
    <property type="entry name" value="Ntn_PGA_like"/>
    <property type="match status" value="1"/>
</dbReference>
<organism evidence="5 6">
    <name type="scientific">Streptomyces gamaensis</name>
    <dbReference type="NCBI Taxonomy" id="1763542"/>
    <lineage>
        <taxon>Bacteria</taxon>
        <taxon>Bacillati</taxon>
        <taxon>Actinomycetota</taxon>
        <taxon>Actinomycetes</taxon>
        <taxon>Kitasatosporales</taxon>
        <taxon>Streptomycetaceae</taxon>
        <taxon>Streptomyces</taxon>
    </lineage>
</organism>
<dbReference type="EMBL" id="JBHSPB010000010">
    <property type="protein sequence ID" value="MFC5722050.1"/>
    <property type="molecule type" value="Genomic_DNA"/>
</dbReference>
<evidence type="ECO:0000313" key="6">
    <source>
        <dbReference type="Proteomes" id="UP001596083"/>
    </source>
</evidence>
<keyword evidence="6" id="KW-1185">Reference proteome</keyword>
<feature type="region of interest" description="Disordered" evidence="4">
    <location>
        <begin position="259"/>
        <end position="315"/>
    </location>
</feature>
<dbReference type="Gene3D" id="3.60.20.10">
    <property type="entry name" value="Glutamine Phosphoribosylpyrophosphate, subunit 1, domain 1"/>
    <property type="match status" value="2"/>
</dbReference>